<dbReference type="InterPro" id="IPR011011">
    <property type="entry name" value="Znf_FYVE_PHD"/>
</dbReference>
<evidence type="ECO:0000259" key="5">
    <source>
        <dbReference type="SMART" id="SM00249"/>
    </source>
</evidence>
<reference evidence="6 7" key="1">
    <citation type="journal article" date="2013" name="Proc. Natl. Acad. Sci. U.S.A.">
        <title>Fine-scale variation in meiotic recombination in Mimulus inferred from population shotgun sequencing.</title>
        <authorList>
            <person name="Hellsten U."/>
            <person name="Wright K.M."/>
            <person name="Jenkins J."/>
            <person name="Shu S."/>
            <person name="Yuan Y."/>
            <person name="Wessler S.R."/>
            <person name="Schmutz J."/>
            <person name="Willis J.H."/>
            <person name="Rokhsar D.S."/>
        </authorList>
    </citation>
    <scope>NUCLEOTIDE SEQUENCE [LARGE SCALE GENOMIC DNA]</scope>
    <source>
        <strain evidence="7">cv. DUN x IM62</strain>
    </source>
</reference>
<keyword evidence="3" id="KW-0862">Zinc</keyword>
<protein>
    <recommendedName>
        <fullName evidence="5">Zinc finger PHD-type domain-containing protein</fullName>
    </recommendedName>
</protein>
<feature type="domain" description="Zinc finger PHD-type" evidence="5">
    <location>
        <begin position="876"/>
        <end position="925"/>
    </location>
</feature>
<sequence>SHFKYYFTFFHLTVLSESCNDEYSFRFYERNDLHTLIGALQSSPFIYGEIISAICKHWNVSHGFDRTGIDLISPSSYFVQSASHEKLPLSVTPSEALDKNEGFTGKKFDEKSTMTTNSSNIETETSVRVNIAVNVEKDGVKIDNQLASSEGSAEVSQAFTKTEALKEGGLDCSKRCTQVSGDSQIPGNPANAEDQCTTTSTFGEGKNISCANYVCASSTINSTAIGSQVPCGTHYVNCYEFAQTASSIFRELTAKSTDKTIEGAKRSAEENVSGQLKLIFNRFAQFSWSNMRNSNVTSGKEKCGWCSYCKVPEDEMDCSFVMNDNFPALENFTTESLDIGSTKRKNHLIDVMCHIICMEDHLQGLLVGPWLNPNYSQLWRKSVLVAADLGSIKTLLLELESNLHHLAVTADWKKSVDSASTMGSACLIAKSSRRVSLNNETKRTRAKCSKLEITQTPKSACGLRLLWWKGDKASRELFNCKVLPRSLASKAARQGGFKKISGVQYPESGDTAKRTRYTAWRAAVETSKSVEKLALQVRELDAHIRWGDIGNKQFPSKQDKESKKPIKSFKKVIIRKKSCEGEIVRYLLDFGRKRCIPDIAVKHGSLHEDSSSESKQYWLEDSHVPLHLIKAFEEKKIARKSSKTISGEHNESSKTVVKPLRKKGLEYLFERAERLQNHQCGHCKEDVNIREAVSCQYCKGFFHKIHAQESGGSSTAESTYTCHECQDRKVVQVDAGKGKTELPKRKKKMKAPKPLDSKKGKAVSKEEHPVDLKTIPEDPVVAPAARRSVRNAERISKLVQQSRKIKKRKRNKRKKDLLKKISKRIRRKKRTPVNSSYWLNGLHLSRRTNDDRLMDFRSKKLLLLSGEAIPDSDEPKCSLCSELEYTPEMNYVACEICRVWFHGDALGLTADKINHIFGFKCHNCLEKRPLICPNQG</sequence>
<gene>
    <name evidence="6" type="ORF">MIMGU_mgv1a024138mg</name>
</gene>
<evidence type="ECO:0000313" key="6">
    <source>
        <dbReference type="EMBL" id="EYU35929.1"/>
    </source>
</evidence>
<feature type="compositionally biased region" description="Basic and acidic residues" evidence="4">
    <location>
        <begin position="753"/>
        <end position="768"/>
    </location>
</feature>
<dbReference type="Pfam" id="PF24294">
    <property type="entry name" value="Chromo_PTM"/>
    <property type="match status" value="1"/>
</dbReference>
<keyword evidence="2" id="KW-0863">Zinc-finger</keyword>
<evidence type="ECO:0000256" key="4">
    <source>
        <dbReference type="SAM" id="MobiDB-lite"/>
    </source>
</evidence>
<evidence type="ECO:0000313" key="7">
    <source>
        <dbReference type="Proteomes" id="UP000030748"/>
    </source>
</evidence>
<dbReference type="CDD" id="cd15517">
    <property type="entry name" value="PHD_TCF19_like"/>
    <property type="match status" value="1"/>
</dbReference>
<evidence type="ECO:0000256" key="1">
    <source>
        <dbReference type="ARBA" id="ARBA00022723"/>
    </source>
</evidence>
<dbReference type="SUPFAM" id="SSF57903">
    <property type="entry name" value="FYVE/PHD zinc finger"/>
    <property type="match status" value="1"/>
</dbReference>
<dbReference type="InterPro" id="IPR013083">
    <property type="entry name" value="Znf_RING/FYVE/PHD"/>
</dbReference>
<dbReference type="SMART" id="SM00249">
    <property type="entry name" value="PHD"/>
    <property type="match status" value="2"/>
</dbReference>
<dbReference type="eggNOG" id="KOG1473">
    <property type="taxonomic scope" value="Eukaryota"/>
</dbReference>
<name>A0A022R7J0_ERYGU</name>
<feature type="non-terminal residue" evidence="6">
    <location>
        <position position="1"/>
    </location>
</feature>
<organism evidence="6 7">
    <name type="scientific">Erythranthe guttata</name>
    <name type="common">Yellow monkey flower</name>
    <name type="synonym">Mimulus guttatus</name>
    <dbReference type="NCBI Taxonomy" id="4155"/>
    <lineage>
        <taxon>Eukaryota</taxon>
        <taxon>Viridiplantae</taxon>
        <taxon>Streptophyta</taxon>
        <taxon>Embryophyta</taxon>
        <taxon>Tracheophyta</taxon>
        <taxon>Spermatophyta</taxon>
        <taxon>Magnoliopsida</taxon>
        <taxon>eudicotyledons</taxon>
        <taxon>Gunneridae</taxon>
        <taxon>Pentapetalae</taxon>
        <taxon>asterids</taxon>
        <taxon>lamiids</taxon>
        <taxon>Lamiales</taxon>
        <taxon>Phrymaceae</taxon>
        <taxon>Erythranthe</taxon>
    </lineage>
</organism>
<accession>A0A022R7J0</accession>
<dbReference type="GO" id="GO:0008270">
    <property type="term" value="F:zinc ion binding"/>
    <property type="evidence" value="ECO:0007669"/>
    <property type="project" value="UniProtKB-KW"/>
</dbReference>
<dbReference type="STRING" id="4155.A0A022R7J0"/>
<proteinExistence type="predicted"/>
<dbReference type="EMBL" id="KI630592">
    <property type="protein sequence ID" value="EYU35929.1"/>
    <property type="molecule type" value="Genomic_DNA"/>
</dbReference>
<evidence type="ECO:0000256" key="2">
    <source>
        <dbReference type="ARBA" id="ARBA00022771"/>
    </source>
</evidence>
<dbReference type="PANTHER" id="PTHR46508:SF5">
    <property type="entry name" value="PHD-FINGER AND DNA BINDING DOMAIN-CONTAINING PROTEIN"/>
    <property type="match status" value="1"/>
</dbReference>
<dbReference type="Proteomes" id="UP000030748">
    <property type="component" value="Unassembled WGS sequence"/>
</dbReference>
<dbReference type="InterPro" id="IPR001965">
    <property type="entry name" value="Znf_PHD"/>
</dbReference>
<dbReference type="Gene3D" id="3.30.40.10">
    <property type="entry name" value="Zinc/RING finger domain, C3HC4 (zinc finger)"/>
    <property type="match status" value="1"/>
</dbReference>
<dbReference type="InterPro" id="IPR056618">
    <property type="entry name" value="Chromo_PTM"/>
</dbReference>
<dbReference type="AlphaFoldDB" id="A0A022R7J0"/>
<keyword evidence="1" id="KW-0479">Metal-binding</keyword>
<dbReference type="PANTHER" id="PTHR46508">
    <property type="entry name" value="PHD FINGER FAMILY PROTEIN"/>
    <property type="match status" value="1"/>
</dbReference>
<keyword evidence="7" id="KW-1185">Reference proteome</keyword>
<feature type="region of interest" description="Disordered" evidence="4">
    <location>
        <begin position="736"/>
        <end position="768"/>
    </location>
</feature>
<feature type="domain" description="Zinc finger PHD-type" evidence="5">
    <location>
        <begin position="679"/>
        <end position="726"/>
    </location>
</feature>
<evidence type="ECO:0000256" key="3">
    <source>
        <dbReference type="ARBA" id="ARBA00022833"/>
    </source>
</evidence>